<reference evidence="2" key="1">
    <citation type="submission" date="2022-01" db="EMBL/GenBank/DDBJ databases">
        <authorList>
            <person name="King R."/>
        </authorList>
    </citation>
    <scope>NUCLEOTIDE SEQUENCE</scope>
</reference>
<keyword evidence="3" id="KW-1185">Reference proteome</keyword>
<evidence type="ECO:0008006" key="4">
    <source>
        <dbReference type="Google" id="ProtNLM"/>
    </source>
</evidence>
<dbReference type="InterPro" id="IPR000225">
    <property type="entry name" value="Armadillo"/>
</dbReference>
<organism evidence="2 3">
    <name type="scientific">Chironomus riparius</name>
    <dbReference type="NCBI Taxonomy" id="315576"/>
    <lineage>
        <taxon>Eukaryota</taxon>
        <taxon>Metazoa</taxon>
        <taxon>Ecdysozoa</taxon>
        <taxon>Arthropoda</taxon>
        <taxon>Hexapoda</taxon>
        <taxon>Insecta</taxon>
        <taxon>Pterygota</taxon>
        <taxon>Neoptera</taxon>
        <taxon>Endopterygota</taxon>
        <taxon>Diptera</taxon>
        <taxon>Nematocera</taxon>
        <taxon>Chironomoidea</taxon>
        <taxon>Chironomidae</taxon>
        <taxon>Chironominae</taxon>
        <taxon>Chironomus</taxon>
    </lineage>
</organism>
<name>A0A9N9S6G2_9DIPT</name>
<evidence type="ECO:0000313" key="3">
    <source>
        <dbReference type="Proteomes" id="UP001153620"/>
    </source>
</evidence>
<dbReference type="SMART" id="SM00185">
    <property type="entry name" value="ARM"/>
    <property type="match status" value="3"/>
</dbReference>
<accession>A0A9N9S6G2</accession>
<dbReference type="EMBL" id="OU895879">
    <property type="protein sequence ID" value="CAG9809879.1"/>
    <property type="molecule type" value="Genomic_DNA"/>
</dbReference>
<evidence type="ECO:0000256" key="1">
    <source>
        <dbReference type="ARBA" id="ARBA00022737"/>
    </source>
</evidence>
<dbReference type="Gene3D" id="1.25.10.10">
    <property type="entry name" value="Leucine-rich Repeat Variant"/>
    <property type="match status" value="1"/>
</dbReference>
<evidence type="ECO:0000313" key="2">
    <source>
        <dbReference type="EMBL" id="CAG9809879.1"/>
    </source>
</evidence>
<dbReference type="AlphaFoldDB" id="A0A9N9S6G2"/>
<dbReference type="OrthoDB" id="449062at2759"/>
<sequence>MAKIIQQETFDAIIKENIVEFSMSLDEAREETISQFEAQGINLANIIKDLDINEETGNTILNEAIEGVKNHVESTKRLDDTQLNATLEALIKELNKSVPHRVLASKSCTQEYLLKIMEDEVKKNETNHAKDSILHKTILCAHAITNKNPDIFNEKSLRTINKILDTEKNEHIVCDILKWIQKACLLHELNRQMIVNEELLITHLKPLLLGRKEIEIVRNVCTCLRYLILDDDIRVEFGKAHEHARLIAHECLSDLTLLLTEFKENPDVLAELMLTIAALCVRNEFCQVVAEANGIVLIMDAMVTFHDSLKVIRESMKLLKALGGNDKVKVDIIKSGAASIIESSFNRHKADEVLAKNALACITTLSLRSKDNSTAFFESGIAETILEAMKIHAKSQVVQRNAAWAIRNMVSRSREQCEGWISLGIEDILKTAAVNHPSLDQDLRYAARDLGLQVKLKEEWKGTADKAISNE</sequence>
<dbReference type="InterPro" id="IPR016024">
    <property type="entry name" value="ARM-type_fold"/>
</dbReference>
<keyword evidence="1" id="KW-0677">Repeat</keyword>
<reference evidence="2" key="2">
    <citation type="submission" date="2022-10" db="EMBL/GenBank/DDBJ databases">
        <authorList>
            <consortium name="ENA_rothamsted_submissions"/>
            <consortium name="culmorum"/>
            <person name="King R."/>
        </authorList>
    </citation>
    <scope>NUCLEOTIDE SEQUENCE</scope>
</reference>
<dbReference type="InterPro" id="IPR011989">
    <property type="entry name" value="ARM-like"/>
</dbReference>
<protein>
    <recommendedName>
        <fullName evidence="4">Armadillo repeat-containing protein 6</fullName>
    </recommendedName>
</protein>
<dbReference type="SUPFAM" id="SSF48371">
    <property type="entry name" value="ARM repeat"/>
    <property type="match status" value="1"/>
</dbReference>
<dbReference type="PANTHER" id="PTHR22895:SF0">
    <property type="entry name" value="ARMADILLO REPEAT-CONTAINING PROTEIN 6"/>
    <property type="match status" value="1"/>
</dbReference>
<dbReference type="GO" id="GO:0002244">
    <property type="term" value="P:hematopoietic progenitor cell differentiation"/>
    <property type="evidence" value="ECO:0007669"/>
    <property type="project" value="TreeGrafter"/>
</dbReference>
<dbReference type="Proteomes" id="UP001153620">
    <property type="component" value="Chromosome 3"/>
</dbReference>
<proteinExistence type="predicted"/>
<gene>
    <name evidence="2" type="ORF">CHIRRI_LOCUS12699</name>
</gene>
<dbReference type="PANTHER" id="PTHR22895">
    <property type="entry name" value="ARMADILLO REPEAT-CONTAINING PROTEIN 6"/>
    <property type="match status" value="1"/>
</dbReference>